<dbReference type="SUPFAM" id="SSF52540">
    <property type="entry name" value="P-loop containing nucleoside triphosphate hydrolases"/>
    <property type="match status" value="1"/>
</dbReference>
<gene>
    <name evidence="1" type="ORF">ACFO0N_05275</name>
</gene>
<protein>
    <submittedName>
        <fullName evidence="1">RAD55 family ATPase</fullName>
    </submittedName>
</protein>
<evidence type="ECO:0000313" key="1">
    <source>
        <dbReference type="EMBL" id="MFC4357359.1"/>
    </source>
</evidence>
<sequence>MDEIPFGVPRLDSIIGGGAPSGTVVLLAGEAGAGAREFIYTSAAMNALASADPALFDLHYGDLDGGASVPPEVHYLSFTADRAHVEREMSYVMDDEIVEAASRAVHFEDLSPEYFQLSPIPRDWYDDETTSIQDLGAREGQGDVLEALGDYLSANAEGNLVCIDAVSDLVGAVDDVAWTDVAMLVKGLTKAAHDWGGLILLLASVDTLEATELGYLMDAAGGTLQFEWESGGSKRARTMVVRSFRGVLSQLESENIVRFETEIHEGGFDVSDVRKIR</sequence>
<name>A0ABD5P9C0_9EURY</name>
<dbReference type="RefSeq" id="WP_267622343.1">
    <property type="nucleotide sequence ID" value="NZ_JAODIW010000006.1"/>
</dbReference>
<dbReference type="EMBL" id="JBHSDS010000003">
    <property type="protein sequence ID" value="MFC4357359.1"/>
    <property type="molecule type" value="Genomic_DNA"/>
</dbReference>
<dbReference type="AlphaFoldDB" id="A0ABD5P9C0"/>
<dbReference type="Proteomes" id="UP001595921">
    <property type="component" value="Unassembled WGS sequence"/>
</dbReference>
<dbReference type="InterPro" id="IPR027417">
    <property type="entry name" value="P-loop_NTPase"/>
</dbReference>
<proteinExistence type="predicted"/>
<reference evidence="1 2" key="1">
    <citation type="journal article" date="2019" name="Int. J. Syst. Evol. Microbiol.">
        <title>The Global Catalogue of Microorganisms (GCM) 10K type strain sequencing project: providing services to taxonomists for standard genome sequencing and annotation.</title>
        <authorList>
            <consortium name="The Broad Institute Genomics Platform"/>
            <consortium name="The Broad Institute Genome Sequencing Center for Infectious Disease"/>
            <person name="Wu L."/>
            <person name="Ma J."/>
        </authorList>
    </citation>
    <scope>NUCLEOTIDE SEQUENCE [LARGE SCALE GENOMIC DNA]</scope>
    <source>
        <strain evidence="1 2">CGMCC 1.12553</strain>
    </source>
</reference>
<organism evidence="1 2">
    <name type="scientific">Halobium salinum</name>
    <dbReference type="NCBI Taxonomy" id="1364940"/>
    <lineage>
        <taxon>Archaea</taxon>
        <taxon>Methanobacteriati</taxon>
        <taxon>Methanobacteriota</taxon>
        <taxon>Stenosarchaea group</taxon>
        <taxon>Halobacteria</taxon>
        <taxon>Halobacteriales</taxon>
        <taxon>Haloferacaceae</taxon>
        <taxon>Halobium</taxon>
    </lineage>
</organism>
<evidence type="ECO:0000313" key="2">
    <source>
        <dbReference type="Proteomes" id="UP001595921"/>
    </source>
</evidence>
<comment type="caution">
    <text evidence="1">The sequence shown here is derived from an EMBL/GenBank/DDBJ whole genome shotgun (WGS) entry which is preliminary data.</text>
</comment>
<accession>A0ABD5P9C0</accession>
<keyword evidence="2" id="KW-1185">Reference proteome</keyword>
<dbReference type="Gene3D" id="3.40.50.300">
    <property type="entry name" value="P-loop containing nucleotide triphosphate hydrolases"/>
    <property type="match status" value="1"/>
</dbReference>